<reference evidence="1 2" key="1">
    <citation type="submission" date="2016-07" db="EMBL/GenBank/DDBJ databases">
        <title>Draft Genome Sequence of Methylobrevis pamukkalensis PK2.</title>
        <authorList>
            <person name="Vasilenko O.V."/>
            <person name="Doronina N.V."/>
            <person name="Shmareva M.N."/>
            <person name="Tarlachkov S.V."/>
            <person name="Mustakhimov I."/>
            <person name="Trotsenko Y.A."/>
        </authorList>
    </citation>
    <scope>NUCLEOTIDE SEQUENCE [LARGE SCALE GENOMIC DNA]</scope>
    <source>
        <strain evidence="1 2">PK2</strain>
    </source>
</reference>
<proteinExistence type="predicted"/>
<accession>A0A1E3GNK3</accession>
<dbReference type="Proteomes" id="UP000094622">
    <property type="component" value="Unassembled WGS sequence"/>
</dbReference>
<dbReference type="EMBL" id="MCRJ01000264">
    <property type="protein sequence ID" value="ODN65614.1"/>
    <property type="molecule type" value="Genomic_DNA"/>
</dbReference>
<dbReference type="AlphaFoldDB" id="A0A1E3GNK3"/>
<comment type="caution">
    <text evidence="1">The sequence shown here is derived from an EMBL/GenBank/DDBJ whole genome shotgun (WGS) entry which is preliminary data.</text>
</comment>
<keyword evidence="2" id="KW-1185">Reference proteome</keyword>
<protein>
    <submittedName>
        <fullName evidence="1">Uncharacterized protein</fullName>
    </submittedName>
</protein>
<sequence length="82" mass="8863">MQSPVPGRDRVSPSLLEIHDSINLVRHYVVSLELMAGGLDKRTRGALHAVTVVAESELELLSDMLDDLRGVTHEEGATDGEG</sequence>
<name>A0A1E3GNK3_9HYPH</name>
<dbReference type="RefSeq" id="WP_069308528.1">
    <property type="nucleotide sequence ID" value="NZ_MCRJ01000264.1"/>
</dbReference>
<gene>
    <name evidence="1" type="ORF">A6302_04511</name>
</gene>
<evidence type="ECO:0000313" key="2">
    <source>
        <dbReference type="Proteomes" id="UP000094622"/>
    </source>
</evidence>
<organism evidence="1 2">
    <name type="scientific">Methylobrevis pamukkalensis</name>
    <dbReference type="NCBI Taxonomy" id="1439726"/>
    <lineage>
        <taxon>Bacteria</taxon>
        <taxon>Pseudomonadati</taxon>
        <taxon>Pseudomonadota</taxon>
        <taxon>Alphaproteobacteria</taxon>
        <taxon>Hyphomicrobiales</taxon>
        <taxon>Pleomorphomonadaceae</taxon>
        <taxon>Methylobrevis</taxon>
    </lineage>
</organism>
<evidence type="ECO:0000313" key="1">
    <source>
        <dbReference type="EMBL" id="ODN65614.1"/>
    </source>
</evidence>